<evidence type="ECO:0000313" key="2">
    <source>
        <dbReference type="EMBL" id="QHU08379.1"/>
    </source>
</evidence>
<dbReference type="AlphaFoldDB" id="A0A6C0JS32"/>
<accession>A0A6C0JS32</accession>
<dbReference type="CDD" id="cd02257">
    <property type="entry name" value="Peptidase_C19"/>
    <property type="match status" value="1"/>
</dbReference>
<protein>
    <submittedName>
        <fullName evidence="2">Uncharacterized protein</fullName>
    </submittedName>
</protein>
<evidence type="ECO:0000256" key="1">
    <source>
        <dbReference type="SAM" id="MobiDB-lite"/>
    </source>
</evidence>
<sequence length="317" mass="36560">MAVGKNPVKKVSKSSQHKKYEMKRNVTRSSTKWMRQLQKELEPLKINLSTLLRDPKKYCDNPTKEQLLKILDTFTGMKDNKVTVLNHTVPKYFLVNNYNSCAPDSILFILFFCHGSYFMNKILGSPAPKFAEDRVKRDALLPPLEKLYGNMELWRKDIKGIQKLLTDFINVKEKRIISCSDVKSGTLIWSILADAFPALQFPLLTREEADKGRLEDMVTYIDPEVYTNDQIISMPKHIIYGDDNPPSVRRLAVGMAGLEAVLFFVGRAHYTAAVKGGDDKWYYYDDLRPSVIVLKDPERFIFSESVFHKAQMLFYIL</sequence>
<organism evidence="2">
    <name type="scientific">viral metagenome</name>
    <dbReference type="NCBI Taxonomy" id="1070528"/>
    <lineage>
        <taxon>unclassified sequences</taxon>
        <taxon>metagenomes</taxon>
        <taxon>organismal metagenomes</taxon>
    </lineage>
</organism>
<feature type="region of interest" description="Disordered" evidence="1">
    <location>
        <begin position="1"/>
        <end position="25"/>
    </location>
</feature>
<dbReference type="EMBL" id="MN740696">
    <property type="protein sequence ID" value="QHU08379.1"/>
    <property type="molecule type" value="Genomic_DNA"/>
</dbReference>
<reference evidence="2" key="1">
    <citation type="journal article" date="2020" name="Nature">
        <title>Giant virus diversity and host interactions through global metagenomics.</title>
        <authorList>
            <person name="Schulz F."/>
            <person name="Roux S."/>
            <person name="Paez-Espino D."/>
            <person name="Jungbluth S."/>
            <person name="Walsh D.A."/>
            <person name="Denef V.J."/>
            <person name="McMahon K.D."/>
            <person name="Konstantinidis K.T."/>
            <person name="Eloe-Fadrosh E.A."/>
            <person name="Kyrpides N.C."/>
            <person name="Woyke T."/>
        </authorList>
    </citation>
    <scope>NUCLEOTIDE SEQUENCE</scope>
    <source>
        <strain evidence="2">GVMAG-S-1062768-28</strain>
    </source>
</reference>
<name>A0A6C0JS32_9ZZZZ</name>
<feature type="compositionally biased region" description="Basic residues" evidence="1">
    <location>
        <begin position="7"/>
        <end position="17"/>
    </location>
</feature>
<proteinExistence type="predicted"/>